<dbReference type="InterPro" id="IPR000923">
    <property type="entry name" value="BlueCu_1"/>
</dbReference>
<evidence type="ECO:0000256" key="6">
    <source>
        <dbReference type="ARBA" id="ARBA00023136"/>
    </source>
</evidence>
<feature type="region of interest" description="Disordered" evidence="8">
    <location>
        <begin position="149"/>
        <end position="169"/>
    </location>
</feature>
<protein>
    <submittedName>
        <fullName evidence="11">Halocyanin domain-containing protein</fullName>
    </submittedName>
</protein>
<reference evidence="11 12" key="1">
    <citation type="submission" date="2016-10" db="EMBL/GenBank/DDBJ databases">
        <authorList>
            <person name="de Groot N.N."/>
        </authorList>
    </citation>
    <scope>NUCLEOTIDE SEQUENCE [LARGE SCALE GENOMIC DNA]</scope>
    <source>
        <strain evidence="11 12">CGMCC 1.8712</strain>
    </source>
</reference>
<dbReference type="InterPro" id="IPR008972">
    <property type="entry name" value="Cupredoxin"/>
</dbReference>
<dbReference type="InterPro" id="IPR002387">
    <property type="entry name" value="Plastocyanin"/>
</dbReference>
<dbReference type="NCBIfam" id="TIGR03102">
    <property type="entry name" value="halo_cynanin"/>
    <property type="match status" value="1"/>
</dbReference>
<dbReference type="RefSeq" id="WP_092631401.1">
    <property type="nucleotide sequence ID" value="NZ_FNQT01000001.1"/>
</dbReference>
<dbReference type="EMBL" id="FNQT01000001">
    <property type="protein sequence ID" value="SDZ83643.1"/>
    <property type="molecule type" value="Genomic_DNA"/>
</dbReference>
<comment type="subcellular location">
    <subcellularLocation>
        <location evidence="1">Membrane</location>
    </subcellularLocation>
</comment>
<dbReference type="PANTHER" id="PTHR34192">
    <property type="entry name" value="PLASTOCYANIN MAJOR ISOFORM, CHLOROPLASTIC-RELATED"/>
    <property type="match status" value="1"/>
</dbReference>
<keyword evidence="5 7" id="KW-0186">Copper</keyword>
<keyword evidence="3 7" id="KW-0479">Metal-binding</keyword>
<dbReference type="PANTHER" id="PTHR34192:SF10">
    <property type="entry name" value="PLASTOCYANIN MAJOR ISOFORM, CHLOROPLASTIC-RELATED"/>
    <property type="match status" value="1"/>
</dbReference>
<evidence type="ECO:0000313" key="11">
    <source>
        <dbReference type="EMBL" id="SDZ83643.1"/>
    </source>
</evidence>
<dbReference type="SUPFAM" id="SSF49503">
    <property type="entry name" value="Cupredoxins"/>
    <property type="match status" value="1"/>
</dbReference>
<dbReference type="Gene3D" id="2.60.40.420">
    <property type="entry name" value="Cupredoxins - blue copper proteins"/>
    <property type="match status" value="1"/>
</dbReference>
<evidence type="ECO:0000256" key="8">
    <source>
        <dbReference type="SAM" id="MobiDB-lite"/>
    </source>
</evidence>
<evidence type="ECO:0000256" key="9">
    <source>
        <dbReference type="SAM" id="Phobius"/>
    </source>
</evidence>
<keyword evidence="12" id="KW-1185">Reference proteome</keyword>
<gene>
    <name evidence="11" type="ORF">SAMN04488065_0671</name>
</gene>
<evidence type="ECO:0000256" key="2">
    <source>
        <dbReference type="ARBA" id="ARBA00022448"/>
    </source>
</evidence>
<dbReference type="GO" id="GO:0005507">
    <property type="term" value="F:copper ion binding"/>
    <property type="evidence" value="ECO:0007669"/>
    <property type="project" value="InterPro"/>
</dbReference>
<dbReference type="InterPro" id="IPR006311">
    <property type="entry name" value="TAT_signal"/>
</dbReference>
<keyword evidence="4" id="KW-0249">Electron transport</keyword>
<dbReference type="STRING" id="555874.SAMN04488065_0671"/>
<feature type="transmembrane region" description="Helical" evidence="9">
    <location>
        <begin position="178"/>
        <end position="197"/>
    </location>
</feature>
<dbReference type="OrthoDB" id="11836at2157"/>
<dbReference type="InterPro" id="IPR017533">
    <property type="entry name" value="Halocyanin"/>
</dbReference>
<name>A0A1H3W954_9EURY</name>
<accession>A0A1H3W954</accession>
<dbReference type="AlphaFoldDB" id="A0A1H3W954"/>
<evidence type="ECO:0000259" key="10">
    <source>
        <dbReference type="Pfam" id="PF00127"/>
    </source>
</evidence>
<evidence type="ECO:0000256" key="5">
    <source>
        <dbReference type="ARBA" id="ARBA00023008"/>
    </source>
</evidence>
<organism evidence="11 12">
    <name type="scientific">Haloplanus vescus</name>
    <dbReference type="NCBI Taxonomy" id="555874"/>
    <lineage>
        <taxon>Archaea</taxon>
        <taxon>Methanobacteriati</taxon>
        <taxon>Methanobacteriota</taxon>
        <taxon>Stenosarchaea group</taxon>
        <taxon>Halobacteria</taxon>
        <taxon>Halobacteriales</taxon>
        <taxon>Haloferacaceae</taxon>
        <taxon>Haloplanus</taxon>
    </lineage>
</organism>
<evidence type="ECO:0000256" key="3">
    <source>
        <dbReference type="ARBA" id="ARBA00022723"/>
    </source>
</evidence>
<keyword evidence="9" id="KW-1133">Transmembrane helix</keyword>
<dbReference type="CDD" id="cd04220">
    <property type="entry name" value="Halocyanin"/>
    <property type="match status" value="1"/>
</dbReference>
<dbReference type="GO" id="GO:0009055">
    <property type="term" value="F:electron transfer activity"/>
    <property type="evidence" value="ECO:0007669"/>
    <property type="project" value="InterPro"/>
</dbReference>
<evidence type="ECO:0000256" key="7">
    <source>
        <dbReference type="PIRSR" id="PIRSR602387-1"/>
    </source>
</evidence>
<dbReference type="Pfam" id="PF00127">
    <property type="entry name" value="Copper-bind"/>
    <property type="match status" value="1"/>
</dbReference>
<sequence length="210" mass="21057">MGSHRSATRRGFLTTVAGTAVTAAAAGTATAQASFGGWMSDVGNYSEVADATGQDEVTVSVGAEGNGGAFAFDPPAVQVDPGTTVVWEWTGEGGQHNVVAEEGGDFESELTAEAGFTFEQTFDSEGVVKYYCQPHRGLGMKGVVVVGEIPESDGGGGGEGGGGGGGGGPAVPDSAKSLVIALTTGMMSILALAYFFIRYGGDYGDAYDSA</sequence>
<comment type="cofactor">
    <cofactor evidence="7">
        <name>Cu(2+)</name>
        <dbReference type="ChEBI" id="CHEBI:29036"/>
    </cofactor>
    <text evidence="7">The crystal structure with reduced Cu(1+) has also been determined.</text>
</comment>
<proteinExistence type="predicted"/>
<evidence type="ECO:0000313" key="12">
    <source>
        <dbReference type="Proteomes" id="UP000236755"/>
    </source>
</evidence>
<dbReference type="PROSITE" id="PS51318">
    <property type="entry name" value="TAT"/>
    <property type="match status" value="1"/>
</dbReference>
<evidence type="ECO:0000256" key="4">
    <source>
        <dbReference type="ARBA" id="ARBA00022982"/>
    </source>
</evidence>
<keyword evidence="2" id="KW-0813">Transport</keyword>
<keyword evidence="9" id="KW-0812">Transmembrane</keyword>
<feature type="domain" description="Blue (type 1) copper" evidence="10">
    <location>
        <begin position="61"/>
        <end position="146"/>
    </location>
</feature>
<dbReference type="PRINTS" id="PR00157">
    <property type="entry name" value="PLASTOCYANIN"/>
</dbReference>
<feature type="binding site" evidence="7">
    <location>
        <position position="135"/>
    </location>
    <ligand>
        <name>Cu cation</name>
        <dbReference type="ChEBI" id="CHEBI:23378"/>
    </ligand>
</feature>
<feature type="binding site" evidence="7">
    <location>
        <position position="140"/>
    </location>
    <ligand>
        <name>Cu cation</name>
        <dbReference type="ChEBI" id="CHEBI:23378"/>
    </ligand>
</feature>
<feature type="compositionally biased region" description="Gly residues" evidence="8">
    <location>
        <begin position="153"/>
        <end position="169"/>
    </location>
</feature>
<keyword evidence="6 9" id="KW-0472">Membrane</keyword>
<dbReference type="Proteomes" id="UP000236755">
    <property type="component" value="Unassembled WGS sequence"/>
</dbReference>
<feature type="binding site" evidence="7">
    <location>
        <position position="96"/>
    </location>
    <ligand>
        <name>Cu cation</name>
        <dbReference type="ChEBI" id="CHEBI:23378"/>
    </ligand>
</feature>
<feature type="binding site" evidence="7">
    <location>
        <position position="132"/>
    </location>
    <ligand>
        <name>Cu cation</name>
        <dbReference type="ChEBI" id="CHEBI:23378"/>
    </ligand>
</feature>
<evidence type="ECO:0000256" key="1">
    <source>
        <dbReference type="ARBA" id="ARBA00004370"/>
    </source>
</evidence>
<dbReference type="GO" id="GO:0016020">
    <property type="term" value="C:membrane"/>
    <property type="evidence" value="ECO:0007669"/>
    <property type="project" value="UniProtKB-SubCell"/>
</dbReference>